<dbReference type="AlphaFoldDB" id="A0A2C5YLD5"/>
<dbReference type="OrthoDB" id="205198at2759"/>
<feature type="region of interest" description="Disordered" evidence="1">
    <location>
        <begin position="319"/>
        <end position="340"/>
    </location>
</feature>
<keyword evidence="4" id="KW-1185">Reference proteome</keyword>
<dbReference type="PANTHER" id="PTHR11736:SF14">
    <property type="entry name" value="NSE3 HOMOLOG, SMC5-SMC6 COMPLEX COMPONENT"/>
    <property type="match status" value="1"/>
</dbReference>
<dbReference type="InterPro" id="IPR041899">
    <property type="entry name" value="MAGE_WH2"/>
</dbReference>
<evidence type="ECO:0000313" key="4">
    <source>
        <dbReference type="Proteomes" id="UP000226431"/>
    </source>
</evidence>
<dbReference type="STRING" id="2004952.A0A2C5YLD5"/>
<evidence type="ECO:0000259" key="2">
    <source>
        <dbReference type="SMART" id="SM01373"/>
    </source>
</evidence>
<feature type="region of interest" description="Disordered" evidence="1">
    <location>
        <begin position="18"/>
        <end position="78"/>
    </location>
</feature>
<accession>A0A2C5YLD5</accession>
<sequence length="340" mass="37740">MLSKQTMLEAIVRSLVLRPRTKRAQSQSSTLKVVGDMKDDDDDSEQDAPPRRRPNRNASDDDLDDESTDGLDLNGDSGNEVDVRLAKKLVRYALSCEYSRTAIRRDGIKERVLGNNHGRSFKKVLELAQKQLRAVWGMELRELPVREKMTLHEKRQAMKSASQARGGSGAYILTSTLPEPYRSAAVLRPSKTPGEDDEAIYAGFYTLVLAFIWLSSGELSDQKLRRCLVRLNADRNLADEKTDMTLKRMERQGYVVKKVERPPVGHEAGEPLTTWHVGPRAKEEVGLDGVMGMVREVYGSEWGPDLEAKLHLSLGIKARPGVEGAGGASERRANGGGEAE</sequence>
<comment type="caution">
    <text evidence="3">The sequence shown here is derived from an EMBL/GenBank/DDBJ whole genome shotgun (WGS) entry which is preliminary data.</text>
</comment>
<gene>
    <name evidence="3" type="ORF">CDD80_7611</name>
</gene>
<dbReference type="Pfam" id="PF01454">
    <property type="entry name" value="MAGE"/>
    <property type="match status" value="1"/>
</dbReference>
<evidence type="ECO:0000313" key="3">
    <source>
        <dbReference type="EMBL" id="PHH68310.1"/>
    </source>
</evidence>
<dbReference type="PANTHER" id="PTHR11736">
    <property type="entry name" value="MELANOMA-ASSOCIATED ANTIGEN MAGE ANTIGEN"/>
    <property type="match status" value="1"/>
</dbReference>
<dbReference type="GO" id="GO:0005634">
    <property type="term" value="C:nucleus"/>
    <property type="evidence" value="ECO:0007669"/>
    <property type="project" value="TreeGrafter"/>
</dbReference>
<dbReference type="InterPro" id="IPR041898">
    <property type="entry name" value="MAGE_WH1"/>
</dbReference>
<feature type="domain" description="MAGE" evidence="2">
    <location>
        <begin position="89"/>
        <end position="290"/>
    </location>
</feature>
<dbReference type="InterPro" id="IPR002190">
    <property type="entry name" value="MHD_dom"/>
</dbReference>
<dbReference type="Proteomes" id="UP000226431">
    <property type="component" value="Unassembled WGS sequence"/>
</dbReference>
<dbReference type="Gene3D" id="1.10.10.1210">
    <property type="entry name" value="MAGE homology domain, winged helix WH2 motif"/>
    <property type="match status" value="1"/>
</dbReference>
<dbReference type="GO" id="GO:0006281">
    <property type="term" value="P:DNA repair"/>
    <property type="evidence" value="ECO:0007669"/>
    <property type="project" value="TreeGrafter"/>
</dbReference>
<organism evidence="3 4">
    <name type="scientific">Ophiocordyceps camponoti-rufipedis</name>
    <dbReference type="NCBI Taxonomy" id="2004952"/>
    <lineage>
        <taxon>Eukaryota</taxon>
        <taxon>Fungi</taxon>
        <taxon>Dikarya</taxon>
        <taxon>Ascomycota</taxon>
        <taxon>Pezizomycotina</taxon>
        <taxon>Sordariomycetes</taxon>
        <taxon>Hypocreomycetidae</taxon>
        <taxon>Hypocreales</taxon>
        <taxon>Ophiocordycipitaceae</taxon>
        <taxon>Ophiocordyceps</taxon>
    </lineage>
</organism>
<protein>
    <recommendedName>
        <fullName evidence="2">MAGE domain-containing protein</fullName>
    </recommendedName>
</protein>
<dbReference type="Gene3D" id="1.10.10.1200">
    <property type="entry name" value="MAGE homology domain, winged helix WH1 motif"/>
    <property type="match status" value="1"/>
</dbReference>
<proteinExistence type="predicted"/>
<reference evidence="3 4" key="1">
    <citation type="submission" date="2017-06" db="EMBL/GenBank/DDBJ databases">
        <title>Ant-infecting Ophiocordyceps genomes reveal a high diversity of potential behavioral manipulation genes and a possible major role for enterotoxins.</title>
        <authorList>
            <person name="De Bekker C."/>
            <person name="Evans H.C."/>
            <person name="Brachmann A."/>
            <person name="Hughes D.P."/>
        </authorList>
    </citation>
    <scope>NUCLEOTIDE SEQUENCE [LARGE SCALE GENOMIC DNA]</scope>
    <source>
        <strain evidence="3 4">Map16</strain>
    </source>
</reference>
<dbReference type="SMART" id="SM01373">
    <property type="entry name" value="MAGE"/>
    <property type="match status" value="1"/>
</dbReference>
<evidence type="ECO:0000256" key="1">
    <source>
        <dbReference type="SAM" id="MobiDB-lite"/>
    </source>
</evidence>
<feature type="compositionally biased region" description="Acidic residues" evidence="1">
    <location>
        <begin position="60"/>
        <end position="69"/>
    </location>
</feature>
<dbReference type="EMBL" id="NJES01000996">
    <property type="protein sequence ID" value="PHH68310.1"/>
    <property type="molecule type" value="Genomic_DNA"/>
</dbReference>
<name>A0A2C5YLD5_9HYPO</name>
<dbReference type="InterPro" id="IPR037445">
    <property type="entry name" value="MAGE"/>
</dbReference>